<sequence>MVSKDVNFKIKRIAIKVGSNVLTKEDGKLNISIMAHLVDQISHLRQLGYDVILISSGAVAAGRSQLNPTNKMDTVSERQLFSAIGQVKLINRYSDLFHEHGLQCAQILTTKENFSDRGHYLNMKNCFETLLAQKVIPIVNENDTISVEELMFTDNDELSGLIASMVKADILLLLTNVEGLYTGDPNDTKSELIREVHSNDPSLQQYIQPLKSSKGRGGMATKFNIANKMTAQGIDVAIASGLRKNIIIDIITNNTEIPFTWFKRTQDKANPIKRWLSHSCDFAQGTIRLNQGASSALHANEGVSILPVGVIEIVEMFDSGEIIKIIDESGNTIGIGKANYDAGSLKKEMGLKNKKPIVHCDYLSLNI</sequence>
<reference evidence="1" key="1">
    <citation type="submission" date="2021-08" db="EMBL/GenBank/DDBJ databases">
        <title>Novel anaerobic bacterium isolated from sea squirt in East Sea, Republic of Korea.</title>
        <authorList>
            <person name="Nguyen T.H."/>
            <person name="Li Z."/>
            <person name="Lee Y.-J."/>
            <person name="Ko J."/>
            <person name="Kim S.-G."/>
        </authorList>
    </citation>
    <scope>NUCLEOTIDE SEQUENCE</scope>
    <source>
        <strain evidence="1">KCTC 25031</strain>
    </source>
</reference>
<evidence type="ECO:0000313" key="2">
    <source>
        <dbReference type="Proteomes" id="UP000826212"/>
    </source>
</evidence>
<dbReference type="EMBL" id="CP081303">
    <property type="protein sequence ID" value="QZE13603.1"/>
    <property type="molecule type" value="Genomic_DNA"/>
</dbReference>
<proteinExistence type="predicted"/>
<name>A0AC61NDG9_9BACT</name>
<protein>
    <submittedName>
        <fullName evidence="1">Glutamate 5-kinase</fullName>
        <ecNumber evidence="1">2.7.2.11</ecNumber>
    </submittedName>
</protein>
<organism evidence="1 2">
    <name type="scientific">Halosquirtibacter laminarini</name>
    <dbReference type="NCBI Taxonomy" id="3374600"/>
    <lineage>
        <taxon>Bacteria</taxon>
        <taxon>Pseudomonadati</taxon>
        <taxon>Bacteroidota</taxon>
        <taxon>Bacteroidia</taxon>
        <taxon>Marinilabiliales</taxon>
        <taxon>Prolixibacteraceae</taxon>
        <taxon>Halosquirtibacter</taxon>
    </lineage>
</organism>
<dbReference type="EC" id="2.7.2.11" evidence="1"/>
<accession>A0AC61NDG9</accession>
<keyword evidence="1" id="KW-0808">Transferase</keyword>
<evidence type="ECO:0000313" key="1">
    <source>
        <dbReference type="EMBL" id="QZE13603.1"/>
    </source>
</evidence>
<keyword evidence="2" id="KW-1185">Reference proteome</keyword>
<dbReference type="Proteomes" id="UP000826212">
    <property type="component" value="Chromosome"/>
</dbReference>
<gene>
    <name evidence="1" type="primary">proB</name>
    <name evidence="1" type="ORF">K4L44_13630</name>
</gene>